<reference evidence="2" key="1">
    <citation type="submission" date="2019-09" db="EMBL/GenBank/DDBJ databases">
        <title>Bird 10,000 Genomes (B10K) Project - Family phase.</title>
        <authorList>
            <person name="Zhang G."/>
        </authorList>
    </citation>
    <scope>NUCLEOTIDE SEQUENCE</scope>
    <source>
        <strain evidence="2">B10K-DU-001-08</strain>
        <tissue evidence="2">Muscle</tissue>
    </source>
</reference>
<dbReference type="Pfam" id="PF00429">
    <property type="entry name" value="TLV_coat"/>
    <property type="match status" value="1"/>
</dbReference>
<feature type="non-terminal residue" evidence="2">
    <location>
        <position position="90"/>
    </location>
</feature>
<accession>A0A851NWQ3</accession>
<dbReference type="Gene3D" id="1.10.287.210">
    <property type="match status" value="1"/>
</dbReference>
<feature type="non-terminal residue" evidence="2">
    <location>
        <position position="1"/>
    </location>
</feature>
<evidence type="ECO:0000313" key="2">
    <source>
        <dbReference type="EMBL" id="NXC42732.1"/>
    </source>
</evidence>
<sequence length="90" mass="10213">ARFHSFMRWFIPWSEVNYLEKVIEIELIANQAMVAIEALHKEVSEISRMALQNCMTLGMLLASQGGICMVTNTSCCLYVDQGGRITTELR</sequence>
<protein>
    <submittedName>
        <fullName evidence="2">ENVT1 protein</fullName>
    </submittedName>
</protein>
<dbReference type="PANTHER" id="PTHR10424">
    <property type="entry name" value="VIRAL ENVELOPE PROTEIN"/>
    <property type="match status" value="1"/>
</dbReference>
<name>A0A851NWQ3_9GALL</name>
<keyword evidence="1" id="KW-1015">Disulfide bond</keyword>
<dbReference type="SUPFAM" id="SSF58069">
    <property type="entry name" value="Virus ectodomain"/>
    <property type="match status" value="1"/>
</dbReference>
<dbReference type="Proteomes" id="UP000613066">
    <property type="component" value="Unassembled WGS sequence"/>
</dbReference>
<organism evidence="2 3">
    <name type="scientific">Penelope pileata</name>
    <dbReference type="NCBI Taxonomy" id="1118817"/>
    <lineage>
        <taxon>Eukaryota</taxon>
        <taxon>Metazoa</taxon>
        <taxon>Chordata</taxon>
        <taxon>Craniata</taxon>
        <taxon>Vertebrata</taxon>
        <taxon>Euteleostomi</taxon>
        <taxon>Archelosauria</taxon>
        <taxon>Archosauria</taxon>
        <taxon>Dinosauria</taxon>
        <taxon>Saurischia</taxon>
        <taxon>Theropoda</taxon>
        <taxon>Coelurosauria</taxon>
        <taxon>Aves</taxon>
        <taxon>Neognathae</taxon>
        <taxon>Galloanserae</taxon>
        <taxon>Galliformes</taxon>
        <taxon>Cracidae</taxon>
        <taxon>Penelope</taxon>
    </lineage>
</organism>
<gene>
    <name evidence="2" type="primary">Ervs711</name>
    <name evidence="2" type="ORF">PENPIL_R15383</name>
</gene>
<evidence type="ECO:0000256" key="1">
    <source>
        <dbReference type="ARBA" id="ARBA00023157"/>
    </source>
</evidence>
<dbReference type="InterPro" id="IPR018154">
    <property type="entry name" value="TLV/ENV_coat_polyprotein"/>
</dbReference>
<proteinExistence type="predicted"/>
<evidence type="ECO:0000313" key="3">
    <source>
        <dbReference type="Proteomes" id="UP000613066"/>
    </source>
</evidence>
<dbReference type="OrthoDB" id="8949317at2759"/>
<dbReference type="EMBL" id="WBMW01002321">
    <property type="protein sequence ID" value="NXC42732.1"/>
    <property type="molecule type" value="Genomic_DNA"/>
</dbReference>
<keyword evidence="3" id="KW-1185">Reference proteome</keyword>
<dbReference type="AlphaFoldDB" id="A0A851NWQ3"/>
<comment type="caution">
    <text evidence="2">The sequence shown here is derived from an EMBL/GenBank/DDBJ whole genome shotgun (WGS) entry which is preliminary data.</text>
</comment>
<dbReference type="PANTHER" id="PTHR10424:SF73">
    <property type="entry name" value="ENDOGENOUS RETROVIRUS GROUP FC1 ENV POLYPROTEIN-RELATED"/>
    <property type="match status" value="1"/>
</dbReference>